<proteinExistence type="predicted"/>
<organism evidence="2 3">
    <name type="scientific">Vespula pensylvanica</name>
    <name type="common">Western yellow jacket</name>
    <name type="synonym">Wasp</name>
    <dbReference type="NCBI Taxonomy" id="30213"/>
    <lineage>
        <taxon>Eukaryota</taxon>
        <taxon>Metazoa</taxon>
        <taxon>Ecdysozoa</taxon>
        <taxon>Arthropoda</taxon>
        <taxon>Hexapoda</taxon>
        <taxon>Insecta</taxon>
        <taxon>Pterygota</taxon>
        <taxon>Neoptera</taxon>
        <taxon>Endopterygota</taxon>
        <taxon>Hymenoptera</taxon>
        <taxon>Apocrita</taxon>
        <taxon>Aculeata</taxon>
        <taxon>Vespoidea</taxon>
        <taxon>Vespidae</taxon>
        <taxon>Vespinae</taxon>
        <taxon>Vespula</taxon>
    </lineage>
</organism>
<name>A0A834U7P6_VESPE</name>
<evidence type="ECO:0000313" key="3">
    <source>
        <dbReference type="Proteomes" id="UP000600918"/>
    </source>
</evidence>
<sequence length="107" mass="13098">MDGNGVYTGLFFLTMGHPEDEKPRVSSEALIREKKRKKKKLRKNNDNKNALWVHLPTLTGRSDKRKRSVGREVEKEVEKEGMERKRRRRRRRRRKRMKRQVEKRREE</sequence>
<protein>
    <submittedName>
        <fullName evidence="2">Uncharacterized protein</fullName>
    </submittedName>
</protein>
<dbReference type="AlphaFoldDB" id="A0A834U7P6"/>
<feature type="compositionally biased region" description="Basic and acidic residues" evidence="1">
    <location>
        <begin position="69"/>
        <end position="83"/>
    </location>
</feature>
<evidence type="ECO:0000313" key="2">
    <source>
        <dbReference type="EMBL" id="KAF7420354.1"/>
    </source>
</evidence>
<dbReference type="EMBL" id="JACSDY010000009">
    <property type="protein sequence ID" value="KAF7420354.1"/>
    <property type="molecule type" value="Genomic_DNA"/>
</dbReference>
<accession>A0A834U7P6</accession>
<keyword evidence="3" id="KW-1185">Reference proteome</keyword>
<feature type="compositionally biased region" description="Basic residues" evidence="1">
    <location>
        <begin position="84"/>
        <end position="98"/>
    </location>
</feature>
<dbReference type="Proteomes" id="UP000600918">
    <property type="component" value="Unassembled WGS sequence"/>
</dbReference>
<evidence type="ECO:0000256" key="1">
    <source>
        <dbReference type="SAM" id="MobiDB-lite"/>
    </source>
</evidence>
<reference evidence="2" key="1">
    <citation type="journal article" date="2020" name="G3 (Bethesda)">
        <title>High-Quality Assemblies for Three Invasive Social Wasps from the &lt;i&gt;Vespula&lt;/i&gt; Genus.</title>
        <authorList>
            <person name="Harrop T.W.R."/>
            <person name="Guhlin J."/>
            <person name="McLaughlin G.M."/>
            <person name="Permina E."/>
            <person name="Stockwell P."/>
            <person name="Gilligan J."/>
            <person name="Le Lec M.F."/>
            <person name="Gruber M.A.M."/>
            <person name="Quinn O."/>
            <person name="Lovegrove M."/>
            <person name="Duncan E.J."/>
            <person name="Remnant E.J."/>
            <person name="Van Eeckhoven J."/>
            <person name="Graham B."/>
            <person name="Knapp R.A."/>
            <person name="Langford K.W."/>
            <person name="Kronenberg Z."/>
            <person name="Press M.O."/>
            <person name="Eacker S.M."/>
            <person name="Wilson-Rankin E.E."/>
            <person name="Purcell J."/>
            <person name="Lester P.J."/>
            <person name="Dearden P.K."/>
        </authorList>
    </citation>
    <scope>NUCLEOTIDE SEQUENCE</scope>
    <source>
        <strain evidence="2">Volc-1</strain>
    </source>
</reference>
<gene>
    <name evidence="2" type="ORF">H0235_010651</name>
</gene>
<feature type="region of interest" description="Disordered" evidence="1">
    <location>
        <begin position="16"/>
        <end position="107"/>
    </location>
</feature>
<comment type="caution">
    <text evidence="2">The sequence shown here is derived from an EMBL/GenBank/DDBJ whole genome shotgun (WGS) entry which is preliminary data.</text>
</comment>
<feature type="compositionally biased region" description="Basic residues" evidence="1">
    <location>
        <begin position="33"/>
        <end position="42"/>
    </location>
</feature>